<proteinExistence type="predicted"/>
<dbReference type="RefSeq" id="WP_203806672.1">
    <property type="nucleotide sequence ID" value="NZ_BAAAQE010000003.1"/>
</dbReference>
<dbReference type="Gene3D" id="3.90.25.10">
    <property type="entry name" value="UDP-galactose 4-epimerase, domain 1"/>
    <property type="match status" value="1"/>
</dbReference>
<sequence>MIVITGATGQLGSRIVDQVLQRMAATELGVSVTDVTKAADLEARGVRVRRGDFTDPATLTHAFEGADQVLVISAAIRGAGAVDANLAAIDAAVAAGARRILYTSHQGAAKDSLFPPMITHARTEQHLAATGVPWLALRNGFYSSTLTYYLDQALTSGILAVPADAPVSWTGHDDLATAAATLLTTSSAFSGPTPPLTASSTLDFAAVAAIASEITGREIRHVVTDDEEWVASAVERGLPRIAAEFTLGMFRAARRGEFAATDPTLEKLTGHSSETVRTMLERTL</sequence>
<dbReference type="InterPro" id="IPR036291">
    <property type="entry name" value="NAD(P)-bd_dom_sf"/>
</dbReference>
<name>A0ABQ3XNF6_9ACTN</name>
<dbReference type="InterPro" id="IPR052718">
    <property type="entry name" value="NmrA-type_oxidoreductase"/>
</dbReference>
<gene>
    <name evidence="2" type="ORF">Aco03nite_084460</name>
</gene>
<reference evidence="2 3" key="1">
    <citation type="submission" date="2021-01" db="EMBL/GenBank/DDBJ databases">
        <title>Whole genome shotgun sequence of Actinoplanes couchii NBRC 106145.</title>
        <authorList>
            <person name="Komaki H."/>
            <person name="Tamura T."/>
        </authorList>
    </citation>
    <scope>NUCLEOTIDE SEQUENCE [LARGE SCALE GENOMIC DNA]</scope>
    <source>
        <strain evidence="2 3">NBRC 106145</strain>
    </source>
</reference>
<protein>
    <submittedName>
        <fullName evidence="2">NmrA family transcriptional regulator</fullName>
    </submittedName>
</protein>
<organism evidence="2 3">
    <name type="scientific">Actinoplanes couchii</name>
    <dbReference type="NCBI Taxonomy" id="403638"/>
    <lineage>
        <taxon>Bacteria</taxon>
        <taxon>Bacillati</taxon>
        <taxon>Actinomycetota</taxon>
        <taxon>Actinomycetes</taxon>
        <taxon>Micromonosporales</taxon>
        <taxon>Micromonosporaceae</taxon>
        <taxon>Actinoplanes</taxon>
    </lineage>
</organism>
<keyword evidence="3" id="KW-1185">Reference proteome</keyword>
<comment type="caution">
    <text evidence="2">The sequence shown here is derived from an EMBL/GenBank/DDBJ whole genome shotgun (WGS) entry which is preliminary data.</text>
</comment>
<evidence type="ECO:0000313" key="2">
    <source>
        <dbReference type="EMBL" id="GID60042.1"/>
    </source>
</evidence>
<evidence type="ECO:0000313" key="3">
    <source>
        <dbReference type="Proteomes" id="UP000612282"/>
    </source>
</evidence>
<dbReference type="Proteomes" id="UP000612282">
    <property type="component" value="Unassembled WGS sequence"/>
</dbReference>
<evidence type="ECO:0000259" key="1">
    <source>
        <dbReference type="Pfam" id="PF13460"/>
    </source>
</evidence>
<dbReference type="InterPro" id="IPR016040">
    <property type="entry name" value="NAD(P)-bd_dom"/>
</dbReference>
<dbReference type="Gene3D" id="3.40.50.720">
    <property type="entry name" value="NAD(P)-binding Rossmann-like Domain"/>
    <property type="match status" value="1"/>
</dbReference>
<feature type="domain" description="NAD(P)-binding" evidence="1">
    <location>
        <begin position="6"/>
        <end position="143"/>
    </location>
</feature>
<dbReference type="EMBL" id="BOMG01000103">
    <property type="protein sequence ID" value="GID60042.1"/>
    <property type="molecule type" value="Genomic_DNA"/>
</dbReference>
<dbReference type="Pfam" id="PF13460">
    <property type="entry name" value="NAD_binding_10"/>
    <property type="match status" value="1"/>
</dbReference>
<accession>A0ABQ3XNF6</accession>
<dbReference type="PANTHER" id="PTHR47129:SF1">
    <property type="entry name" value="NMRA-LIKE DOMAIN-CONTAINING PROTEIN"/>
    <property type="match status" value="1"/>
</dbReference>
<dbReference type="SUPFAM" id="SSF51735">
    <property type="entry name" value="NAD(P)-binding Rossmann-fold domains"/>
    <property type="match status" value="1"/>
</dbReference>
<dbReference type="PANTHER" id="PTHR47129">
    <property type="entry name" value="QUINONE OXIDOREDUCTASE 2"/>
    <property type="match status" value="1"/>
</dbReference>